<keyword evidence="4" id="KW-0808">Transferase</keyword>
<feature type="domain" description="Histidine kinase/HSP90-like ATPase" evidence="11">
    <location>
        <begin position="310"/>
        <end position="397"/>
    </location>
</feature>
<dbReference type="EMBL" id="JBHSRJ010000008">
    <property type="protein sequence ID" value="MFC6045023.1"/>
    <property type="molecule type" value="Genomic_DNA"/>
</dbReference>
<evidence type="ECO:0000259" key="12">
    <source>
        <dbReference type="Pfam" id="PF07730"/>
    </source>
</evidence>
<comment type="caution">
    <text evidence="13">The sequence shown here is derived from an EMBL/GenBank/DDBJ whole genome shotgun (WGS) entry which is preliminary data.</text>
</comment>
<feature type="transmembrane region" description="Helical" evidence="10">
    <location>
        <begin position="6"/>
        <end position="26"/>
    </location>
</feature>
<dbReference type="SUPFAM" id="SSF55874">
    <property type="entry name" value="ATPase domain of HSP90 chaperone/DNA topoisomerase II/histidine kinase"/>
    <property type="match status" value="1"/>
</dbReference>
<evidence type="ECO:0000256" key="9">
    <source>
        <dbReference type="SAM" id="MobiDB-lite"/>
    </source>
</evidence>
<dbReference type="GO" id="GO:0016301">
    <property type="term" value="F:kinase activity"/>
    <property type="evidence" value="ECO:0007669"/>
    <property type="project" value="UniProtKB-KW"/>
</dbReference>
<dbReference type="InterPro" id="IPR036890">
    <property type="entry name" value="HATPase_C_sf"/>
</dbReference>
<organism evidence="13 14">
    <name type="scientific">Nocardioides hankookensis</name>
    <dbReference type="NCBI Taxonomy" id="443157"/>
    <lineage>
        <taxon>Bacteria</taxon>
        <taxon>Bacillati</taxon>
        <taxon>Actinomycetota</taxon>
        <taxon>Actinomycetes</taxon>
        <taxon>Propionibacteriales</taxon>
        <taxon>Nocardioidaceae</taxon>
        <taxon>Nocardioides</taxon>
    </lineage>
</organism>
<dbReference type="EC" id="2.7.13.3" evidence="2"/>
<dbReference type="Gene3D" id="1.20.5.1930">
    <property type="match status" value="1"/>
</dbReference>
<comment type="catalytic activity">
    <reaction evidence="1">
        <text>ATP + protein L-histidine = ADP + protein N-phospho-L-histidine.</text>
        <dbReference type="EC" id="2.7.13.3"/>
    </reaction>
</comment>
<evidence type="ECO:0000256" key="6">
    <source>
        <dbReference type="ARBA" id="ARBA00022777"/>
    </source>
</evidence>
<dbReference type="InterPro" id="IPR003594">
    <property type="entry name" value="HATPase_dom"/>
</dbReference>
<keyword evidence="14" id="KW-1185">Reference proteome</keyword>
<keyword evidence="5" id="KW-0547">Nucleotide-binding</keyword>
<feature type="transmembrane region" description="Helical" evidence="10">
    <location>
        <begin position="38"/>
        <end position="57"/>
    </location>
</feature>
<evidence type="ECO:0000313" key="13">
    <source>
        <dbReference type="EMBL" id="MFC6045023.1"/>
    </source>
</evidence>
<feature type="transmembrane region" description="Helical" evidence="10">
    <location>
        <begin position="100"/>
        <end position="119"/>
    </location>
</feature>
<dbReference type="Gene3D" id="3.30.565.10">
    <property type="entry name" value="Histidine kinase-like ATPase, C-terminal domain"/>
    <property type="match status" value="1"/>
</dbReference>
<keyword evidence="7" id="KW-0067">ATP-binding</keyword>
<reference evidence="14" key="1">
    <citation type="journal article" date="2019" name="Int. J. Syst. Evol. Microbiol.">
        <title>The Global Catalogue of Microorganisms (GCM) 10K type strain sequencing project: providing services to taxonomists for standard genome sequencing and annotation.</title>
        <authorList>
            <consortium name="The Broad Institute Genomics Platform"/>
            <consortium name="The Broad Institute Genome Sequencing Center for Infectious Disease"/>
            <person name="Wu L."/>
            <person name="Ma J."/>
        </authorList>
    </citation>
    <scope>NUCLEOTIDE SEQUENCE [LARGE SCALE GENOMIC DNA]</scope>
    <source>
        <strain evidence="14">CCUG 54522</strain>
    </source>
</reference>
<dbReference type="PANTHER" id="PTHR24421:SF10">
    <property type="entry name" value="NITRATE_NITRITE SENSOR PROTEIN NARQ"/>
    <property type="match status" value="1"/>
</dbReference>
<evidence type="ECO:0000256" key="8">
    <source>
        <dbReference type="ARBA" id="ARBA00023012"/>
    </source>
</evidence>
<protein>
    <recommendedName>
        <fullName evidence="2">histidine kinase</fullName>
        <ecNumber evidence="2">2.7.13.3</ecNumber>
    </recommendedName>
</protein>
<dbReference type="Pfam" id="PF02518">
    <property type="entry name" value="HATPase_c"/>
    <property type="match status" value="1"/>
</dbReference>
<proteinExistence type="predicted"/>
<evidence type="ECO:0000256" key="5">
    <source>
        <dbReference type="ARBA" id="ARBA00022741"/>
    </source>
</evidence>
<evidence type="ECO:0000256" key="3">
    <source>
        <dbReference type="ARBA" id="ARBA00022553"/>
    </source>
</evidence>
<keyword evidence="10" id="KW-0812">Transmembrane</keyword>
<dbReference type="PANTHER" id="PTHR24421">
    <property type="entry name" value="NITRATE/NITRITE SENSOR PROTEIN NARX-RELATED"/>
    <property type="match status" value="1"/>
</dbReference>
<dbReference type="InterPro" id="IPR050482">
    <property type="entry name" value="Sensor_HK_TwoCompSys"/>
</dbReference>
<evidence type="ECO:0000256" key="7">
    <source>
        <dbReference type="ARBA" id="ARBA00022840"/>
    </source>
</evidence>
<keyword evidence="6 13" id="KW-0418">Kinase</keyword>
<evidence type="ECO:0000256" key="4">
    <source>
        <dbReference type="ARBA" id="ARBA00022679"/>
    </source>
</evidence>
<dbReference type="Pfam" id="PF07730">
    <property type="entry name" value="HisKA_3"/>
    <property type="match status" value="1"/>
</dbReference>
<evidence type="ECO:0000313" key="14">
    <source>
        <dbReference type="Proteomes" id="UP001596135"/>
    </source>
</evidence>
<gene>
    <name evidence="13" type="ORF">ACFPYL_18190</name>
</gene>
<keyword evidence="10" id="KW-1133">Transmembrane helix</keyword>
<feature type="transmembrane region" description="Helical" evidence="10">
    <location>
        <begin position="63"/>
        <end position="88"/>
    </location>
</feature>
<feature type="region of interest" description="Disordered" evidence="9">
    <location>
        <begin position="363"/>
        <end position="382"/>
    </location>
</feature>
<dbReference type="Proteomes" id="UP001596135">
    <property type="component" value="Unassembled WGS sequence"/>
</dbReference>
<sequence length="413" mass="44553">MRWQRWAPDVALGAVVTFFGLVEVFGTRFYDLTGERQALFLVAVGMGVAAACARHAPAVALGVVWAVCALQVANGTTVMLTQISVAIVGFGTARWGRPATVVASGLSIPLAAVAAVWFLDQGYSIRALELGEISRMIDDAYQYGDTWQIGAGLVGFAILAIPWLAGLAFRYSDRARQSQVSQVEAEAERDQAEEIARLREDQARLARDVHDVVGHSLAVILAQAESAQYLDEVDTQGLKRTMNNIATSARTSLDDVRQVLASTSGTAAPRAGKVDLDGLVEGVRASGHEVVSTEVGVPQPMPPELEVVAFRVLQEMLTNAIKHGPRDRPVRVERHWEGDLRIEVQNALDSVSDETQPLAVVVDPAHSGEPSPGGQGIDGMRRRLDSVGGRLDVRRRLDPPTFTATAWVPVRAR</sequence>
<evidence type="ECO:0000256" key="2">
    <source>
        <dbReference type="ARBA" id="ARBA00012438"/>
    </source>
</evidence>
<keyword evidence="8" id="KW-0902">Two-component regulatory system</keyword>
<feature type="transmembrane region" description="Helical" evidence="10">
    <location>
        <begin position="149"/>
        <end position="169"/>
    </location>
</feature>
<dbReference type="RefSeq" id="WP_379157465.1">
    <property type="nucleotide sequence ID" value="NZ_JBHSRJ010000008.1"/>
</dbReference>
<evidence type="ECO:0000259" key="11">
    <source>
        <dbReference type="Pfam" id="PF02518"/>
    </source>
</evidence>
<dbReference type="InterPro" id="IPR011712">
    <property type="entry name" value="Sig_transdc_His_kin_sub3_dim/P"/>
</dbReference>
<evidence type="ECO:0000256" key="1">
    <source>
        <dbReference type="ARBA" id="ARBA00000085"/>
    </source>
</evidence>
<keyword evidence="10" id="KW-0472">Membrane</keyword>
<evidence type="ECO:0000256" key="10">
    <source>
        <dbReference type="SAM" id="Phobius"/>
    </source>
</evidence>
<name>A0ABW1LNH1_9ACTN</name>
<feature type="domain" description="Signal transduction histidine kinase subgroup 3 dimerisation and phosphoacceptor" evidence="12">
    <location>
        <begin position="203"/>
        <end position="261"/>
    </location>
</feature>
<accession>A0ABW1LNH1</accession>
<keyword evidence="3" id="KW-0597">Phosphoprotein</keyword>